<evidence type="ECO:0000259" key="4">
    <source>
        <dbReference type="PROSITE" id="PS50097"/>
    </source>
</evidence>
<dbReference type="SUPFAM" id="SSF101447">
    <property type="entry name" value="Formin homology 2 domain (FH2 domain)"/>
    <property type="match status" value="1"/>
</dbReference>
<proteinExistence type="predicted"/>
<organism evidence="6 7">
    <name type="scientific">Aldrovandia affinis</name>
    <dbReference type="NCBI Taxonomy" id="143900"/>
    <lineage>
        <taxon>Eukaryota</taxon>
        <taxon>Metazoa</taxon>
        <taxon>Chordata</taxon>
        <taxon>Craniata</taxon>
        <taxon>Vertebrata</taxon>
        <taxon>Euteleostomi</taxon>
        <taxon>Actinopterygii</taxon>
        <taxon>Neopterygii</taxon>
        <taxon>Teleostei</taxon>
        <taxon>Notacanthiformes</taxon>
        <taxon>Halosauridae</taxon>
        <taxon>Aldrovandia</taxon>
    </lineage>
</organism>
<evidence type="ECO:0000313" key="6">
    <source>
        <dbReference type="EMBL" id="KAJ8372732.1"/>
    </source>
</evidence>
<dbReference type="SUPFAM" id="SSF117281">
    <property type="entry name" value="Kelch motif"/>
    <property type="match status" value="1"/>
</dbReference>
<dbReference type="Gene3D" id="2.120.10.80">
    <property type="entry name" value="Kelch-type beta propeller"/>
    <property type="match status" value="2"/>
</dbReference>
<feature type="compositionally biased region" description="Acidic residues" evidence="3">
    <location>
        <begin position="8"/>
        <end position="18"/>
    </location>
</feature>
<dbReference type="SUPFAM" id="SSF54695">
    <property type="entry name" value="POZ domain"/>
    <property type="match status" value="1"/>
</dbReference>
<dbReference type="AlphaFoldDB" id="A0AAD7RAT3"/>
<comment type="caution">
    <text evidence="6">The sequence shown here is derived from an EMBL/GenBank/DDBJ whole genome shotgun (WGS) entry which is preliminary data.</text>
</comment>
<feature type="domain" description="FH2" evidence="5">
    <location>
        <begin position="781"/>
        <end position="971"/>
    </location>
</feature>
<feature type="domain" description="BTB" evidence="4">
    <location>
        <begin position="237"/>
        <end position="290"/>
    </location>
</feature>
<dbReference type="InterPro" id="IPR000210">
    <property type="entry name" value="BTB/POZ_dom"/>
</dbReference>
<evidence type="ECO:0008006" key="8">
    <source>
        <dbReference type="Google" id="ProtNLM"/>
    </source>
</evidence>
<evidence type="ECO:0000313" key="7">
    <source>
        <dbReference type="Proteomes" id="UP001221898"/>
    </source>
</evidence>
<dbReference type="InterPro" id="IPR011705">
    <property type="entry name" value="BACK"/>
</dbReference>
<keyword evidence="2" id="KW-0677">Repeat</keyword>
<dbReference type="InterPro" id="IPR011498">
    <property type="entry name" value="Kelch_2"/>
</dbReference>
<dbReference type="InterPro" id="IPR015915">
    <property type="entry name" value="Kelch-typ_b-propeller"/>
</dbReference>
<protein>
    <recommendedName>
        <fullName evidence="8">Kelch-like protein 33</fullName>
    </recommendedName>
</protein>
<dbReference type="PANTHER" id="PTHR45632">
    <property type="entry name" value="LD33804P"/>
    <property type="match status" value="1"/>
</dbReference>
<dbReference type="InterPro" id="IPR006652">
    <property type="entry name" value="Kelch_1"/>
</dbReference>
<dbReference type="Pfam" id="PF07707">
    <property type="entry name" value="BACK"/>
    <property type="match status" value="1"/>
</dbReference>
<name>A0AAD7RAT3_9TELE</name>
<dbReference type="SMART" id="SM00612">
    <property type="entry name" value="Kelch"/>
    <property type="match status" value="4"/>
</dbReference>
<sequence length="971" mass="108091">MGARERGEEDEEAEEEEQEFCRHTHPRELFSSLEELRASALLTDLSLSTVEWAGLAAVVEFSYTGAIAGLSRATVAWVRGAASELGAPRVLQLCGLLEGEEREESRVSAQEQLELTLASVRQLWAERSACDVQLQVEDATFTDWDIFKTNNNNLDDYADAVTSYISFCEETCIPTRAVYKFNNCKPWFPAELGKLRTNKEEAYRSGDRDAYKRAKYALNKAVKTAKRRYKDKLEQPHRAILAGCSEYFRGMFCSGMLESRQERVELRALGAAEFGALLRSCYTGALALGWGCVFETACTAMQLQLRLGLPLCLRFLHQRMGARSCLDVAAFAEAYGIRALRQEAHDFALSRFPEVAATPKFLDLAEERLLALLQDEALCAPSELAVFRAAVAWLQAEPSRAPRAAVLMAAVRFPLMTFREFREVRAVLLQMEASGRGGLELYSASFRRFGGAGGGQEACRVQRPRETLVLAGGDRLDPDGGQRQPSRQLWFLQALRSHTGLVKDVEWRLLGEMPEPARFRHGLGVLEGRLYVFGGCHFYAKFDNLKCAYRYDPLEGSWLRLADMPENRSNFSLVERKGRFYAIGGDRDINNNMDSVACYCPSTDHWSLAHPLSQAQSGQAASVWDGEIFVSGGFDCRYQCLGSMFLYDPERGSTPLSRMGGDRALHCMESVGRCVYVAGGVCNLRSFYTDQLACEVYDPRRDCWSALPPFPVPHAAAASAVMGGRLYLLGGYRQDDDSDSPLVHRYHPGSRLWESMGAMPGPNTDIRACYRGFIPPAPGPARPRASGLRPPLRLHWRALQSLALLPRVGHFGPQTIWAGLEPVALGTHSLELLFESKSSSFHMGAGGRRQQCLSVLGVKRSNIITITLSRLPPPHLLPSAILSMDCAVLDRDDLQKLQILVPSEEELCLIREAQARSPDLPLAAAELCLTTLGAVPHLRPRLQLWAFALSMTHWRGKLLSLFFTSSRLWNS</sequence>
<dbReference type="Pfam" id="PF07646">
    <property type="entry name" value="Kelch_2"/>
    <property type="match status" value="1"/>
</dbReference>
<dbReference type="SMART" id="SM00875">
    <property type="entry name" value="BACK"/>
    <property type="match status" value="1"/>
</dbReference>
<dbReference type="Pfam" id="PF21536">
    <property type="entry name" value="BTB_KLHL33"/>
    <property type="match status" value="1"/>
</dbReference>
<dbReference type="Pfam" id="PF01344">
    <property type="entry name" value="Kelch_1"/>
    <property type="match status" value="3"/>
</dbReference>
<evidence type="ECO:0000256" key="1">
    <source>
        <dbReference type="ARBA" id="ARBA00022441"/>
    </source>
</evidence>
<gene>
    <name evidence="6" type="ORF">AAFF_G00277400</name>
</gene>
<dbReference type="PROSITE" id="PS50097">
    <property type="entry name" value="BTB"/>
    <property type="match status" value="1"/>
</dbReference>
<dbReference type="InterPro" id="IPR011333">
    <property type="entry name" value="SKP1/BTB/POZ_sf"/>
</dbReference>
<dbReference type="Gene3D" id="3.30.710.10">
    <property type="entry name" value="Potassium Channel Kv1.1, Chain A"/>
    <property type="match status" value="1"/>
</dbReference>
<dbReference type="Gene3D" id="1.20.58.2220">
    <property type="entry name" value="Formin, FH2 domain"/>
    <property type="match status" value="1"/>
</dbReference>
<evidence type="ECO:0000256" key="3">
    <source>
        <dbReference type="SAM" id="MobiDB-lite"/>
    </source>
</evidence>
<dbReference type="SMART" id="SM00225">
    <property type="entry name" value="BTB"/>
    <property type="match status" value="1"/>
</dbReference>
<dbReference type="PANTHER" id="PTHR45632:SF14">
    <property type="entry name" value="KELCH-LIKE PROTEIN 33"/>
    <property type="match status" value="1"/>
</dbReference>
<feature type="region of interest" description="Disordered" evidence="3">
    <location>
        <begin position="1"/>
        <end position="21"/>
    </location>
</feature>
<keyword evidence="1" id="KW-0880">Kelch repeat</keyword>
<accession>A0AAD7RAT3</accession>
<dbReference type="Proteomes" id="UP001221898">
    <property type="component" value="Unassembled WGS sequence"/>
</dbReference>
<dbReference type="InterPro" id="IPR015425">
    <property type="entry name" value="FH2_Formin"/>
</dbReference>
<keyword evidence="7" id="KW-1185">Reference proteome</keyword>
<dbReference type="EMBL" id="JAINUG010000388">
    <property type="protein sequence ID" value="KAJ8372732.1"/>
    <property type="molecule type" value="Genomic_DNA"/>
</dbReference>
<dbReference type="Gene3D" id="1.25.40.420">
    <property type="match status" value="1"/>
</dbReference>
<evidence type="ECO:0000259" key="5">
    <source>
        <dbReference type="PROSITE" id="PS51444"/>
    </source>
</evidence>
<dbReference type="PROSITE" id="PS51444">
    <property type="entry name" value="FH2"/>
    <property type="match status" value="1"/>
</dbReference>
<dbReference type="Pfam" id="PF02181">
    <property type="entry name" value="FH2"/>
    <property type="match status" value="1"/>
</dbReference>
<dbReference type="InterPro" id="IPR042201">
    <property type="entry name" value="FH2_Formin_sf"/>
</dbReference>
<evidence type="ECO:0000256" key="2">
    <source>
        <dbReference type="ARBA" id="ARBA00022737"/>
    </source>
</evidence>
<reference evidence="6" key="1">
    <citation type="journal article" date="2023" name="Science">
        <title>Genome structures resolve the early diversification of teleost fishes.</title>
        <authorList>
            <person name="Parey E."/>
            <person name="Louis A."/>
            <person name="Montfort J."/>
            <person name="Bouchez O."/>
            <person name="Roques C."/>
            <person name="Iampietro C."/>
            <person name="Lluch J."/>
            <person name="Castinel A."/>
            <person name="Donnadieu C."/>
            <person name="Desvignes T."/>
            <person name="Floi Bucao C."/>
            <person name="Jouanno E."/>
            <person name="Wen M."/>
            <person name="Mejri S."/>
            <person name="Dirks R."/>
            <person name="Jansen H."/>
            <person name="Henkel C."/>
            <person name="Chen W.J."/>
            <person name="Zahm M."/>
            <person name="Cabau C."/>
            <person name="Klopp C."/>
            <person name="Thompson A.W."/>
            <person name="Robinson-Rechavi M."/>
            <person name="Braasch I."/>
            <person name="Lecointre G."/>
            <person name="Bobe J."/>
            <person name="Postlethwait J.H."/>
            <person name="Berthelot C."/>
            <person name="Roest Crollius H."/>
            <person name="Guiguen Y."/>
        </authorList>
    </citation>
    <scope>NUCLEOTIDE SEQUENCE</scope>
    <source>
        <strain evidence="6">NC1722</strain>
    </source>
</reference>